<dbReference type="GeneID" id="80350040"/>
<keyword evidence="1" id="KW-0812">Transmembrane</keyword>
<name>A0A7G1KRQ7_9NOCA</name>
<dbReference type="KEGG" id="nwl:NWFMUON74_56040"/>
<dbReference type="EMBL" id="AP023396">
    <property type="protein sequence ID" value="BCK57832.1"/>
    <property type="molecule type" value="Genomic_DNA"/>
</dbReference>
<evidence type="ECO:0000256" key="1">
    <source>
        <dbReference type="SAM" id="Phobius"/>
    </source>
</evidence>
<dbReference type="RefSeq" id="WP_187684683.1">
    <property type="nucleotide sequence ID" value="NZ_AP023396.1"/>
</dbReference>
<feature type="transmembrane region" description="Helical" evidence="1">
    <location>
        <begin position="18"/>
        <end position="40"/>
    </location>
</feature>
<sequence>MGIRQPALGALSVGKAYALVRVAIVDLVGLAVLAGGTILVRAGGNER</sequence>
<dbReference type="AlphaFoldDB" id="A0A7G1KRQ7"/>
<protein>
    <submittedName>
        <fullName evidence="2">Uncharacterized protein</fullName>
    </submittedName>
</protein>
<keyword evidence="1" id="KW-1133">Transmembrane helix</keyword>
<keyword evidence="1" id="KW-0472">Membrane</keyword>
<evidence type="ECO:0000313" key="2">
    <source>
        <dbReference type="EMBL" id="BCK57832.1"/>
    </source>
</evidence>
<keyword evidence="3" id="KW-1185">Reference proteome</keyword>
<evidence type="ECO:0000313" key="3">
    <source>
        <dbReference type="Proteomes" id="UP000516173"/>
    </source>
</evidence>
<proteinExistence type="predicted"/>
<reference evidence="2 3" key="1">
    <citation type="submission" date="2020-08" db="EMBL/GenBank/DDBJ databases">
        <title>Genome Sequencing of Nocardia wallacei strain FMUON74 and assembly.</title>
        <authorList>
            <person name="Toyokawa M."/>
            <person name="Uesaka K."/>
        </authorList>
    </citation>
    <scope>NUCLEOTIDE SEQUENCE [LARGE SCALE GENOMIC DNA]</scope>
    <source>
        <strain evidence="2 3">FMUON74</strain>
    </source>
</reference>
<accession>A0A7G1KRQ7</accession>
<gene>
    <name evidence="2" type="ORF">NWFMUON74_56040</name>
</gene>
<organism evidence="2 3">
    <name type="scientific">Nocardia wallacei</name>
    <dbReference type="NCBI Taxonomy" id="480035"/>
    <lineage>
        <taxon>Bacteria</taxon>
        <taxon>Bacillati</taxon>
        <taxon>Actinomycetota</taxon>
        <taxon>Actinomycetes</taxon>
        <taxon>Mycobacteriales</taxon>
        <taxon>Nocardiaceae</taxon>
        <taxon>Nocardia</taxon>
    </lineage>
</organism>
<dbReference type="Proteomes" id="UP000516173">
    <property type="component" value="Chromosome"/>
</dbReference>